<proteinExistence type="predicted"/>
<dbReference type="RefSeq" id="WP_174195343.1">
    <property type="nucleotide sequence ID" value="NZ_JABULH010000025.1"/>
</dbReference>
<sequence length="102" mass="10943">MDIVNLEFRNASAFAQVAHTGLGRSAWRLPANVLLPIAQNCATAAELSARIGIDANVVAKRLRADNVPPAFIGWERNAAEMALADHLVHSIGGRLSVTSEQR</sequence>
<organism evidence="1 2">
    <name type="scientific">Sphingomonas hominis</name>
    <dbReference type="NCBI Taxonomy" id="2741495"/>
    <lineage>
        <taxon>Bacteria</taxon>
        <taxon>Pseudomonadati</taxon>
        <taxon>Pseudomonadota</taxon>
        <taxon>Alphaproteobacteria</taxon>
        <taxon>Sphingomonadales</taxon>
        <taxon>Sphingomonadaceae</taxon>
        <taxon>Sphingomonas</taxon>
    </lineage>
</organism>
<evidence type="ECO:0000313" key="2">
    <source>
        <dbReference type="Proteomes" id="UP000621447"/>
    </source>
</evidence>
<reference evidence="1 2" key="1">
    <citation type="submission" date="2020-06" db="EMBL/GenBank/DDBJ databases">
        <title>Sphingomonas hominis sp. nov., a member of the Sphingomonas, isolated from the hair of a 22-year-old girl.</title>
        <authorList>
            <person name="Zhang D.-F."/>
            <person name="Cui X.-W."/>
        </authorList>
    </citation>
    <scope>NUCLEOTIDE SEQUENCE [LARGE SCALE GENOMIC DNA]</scope>
    <source>
        <strain evidence="1 2">HHU CXW</strain>
    </source>
</reference>
<comment type="caution">
    <text evidence="1">The sequence shown here is derived from an EMBL/GenBank/DDBJ whole genome shotgun (WGS) entry which is preliminary data.</text>
</comment>
<protein>
    <submittedName>
        <fullName evidence="1">Uncharacterized protein</fullName>
    </submittedName>
</protein>
<name>A0ABX2JM20_9SPHN</name>
<evidence type="ECO:0000313" key="1">
    <source>
        <dbReference type="EMBL" id="NTS66864.1"/>
    </source>
</evidence>
<keyword evidence="2" id="KW-1185">Reference proteome</keyword>
<dbReference type="EMBL" id="JABULH010000025">
    <property type="protein sequence ID" value="NTS66864.1"/>
    <property type="molecule type" value="Genomic_DNA"/>
</dbReference>
<accession>A0ABX2JM20</accession>
<gene>
    <name evidence="1" type="ORF">HRV97_17150</name>
</gene>
<dbReference type="Proteomes" id="UP000621447">
    <property type="component" value="Unassembled WGS sequence"/>
</dbReference>